<gene>
    <name evidence="6" type="ORF">MTR62_00315</name>
</gene>
<keyword evidence="3" id="KW-0479">Metal-binding</keyword>
<keyword evidence="4" id="KW-0460">Magnesium</keyword>
<evidence type="ECO:0000256" key="4">
    <source>
        <dbReference type="ARBA" id="ARBA00022842"/>
    </source>
</evidence>
<dbReference type="EMBL" id="JALHLF010000001">
    <property type="protein sequence ID" value="MCJ2181158.1"/>
    <property type="molecule type" value="Genomic_DNA"/>
</dbReference>
<evidence type="ECO:0000313" key="6">
    <source>
        <dbReference type="EMBL" id="MCJ2181158.1"/>
    </source>
</evidence>
<evidence type="ECO:0000256" key="2">
    <source>
        <dbReference type="ARBA" id="ARBA00005568"/>
    </source>
</evidence>
<dbReference type="PANTHER" id="PTHR32308">
    <property type="entry name" value="LYASE BETA SUBUNIT, PUTATIVE (AFU_ORTHOLOGUE AFUA_4G13030)-RELATED"/>
    <property type="match status" value="1"/>
</dbReference>
<dbReference type="Gene3D" id="3.20.20.60">
    <property type="entry name" value="Phosphoenolpyruvate-binding domains"/>
    <property type="match status" value="1"/>
</dbReference>
<dbReference type="PANTHER" id="PTHR32308:SF10">
    <property type="entry name" value="CITRATE LYASE SUBUNIT BETA"/>
    <property type="match status" value="1"/>
</dbReference>
<dbReference type="SUPFAM" id="SSF51621">
    <property type="entry name" value="Phosphoenolpyruvate/pyruvate domain"/>
    <property type="match status" value="1"/>
</dbReference>
<accession>A0ABT0B8I5</accession>
<dbReference type="InterPro" id="IPR011206">
    <property type="entry name" value="Citrate_lyase_beta/mcl1/mcl2"/>
</dbReference>
<keyword evidence="7" id="KW-1185">Reference proteome</keyword>
<protein>
    <submittedName>
        <fullName evidence="6">CoA ester lyase</fullName>
    </submittedName>
</protein>
<dbReference type="RefSeq" id="WP_244016190.1">
    <property type="nucleotide sequence ID" value="NZ_JALHLF010000001.1"/>
</dbReference>
<name>A0ABT0B8I5_9SPHN</name>
<dbReference type="InterPro" id="IPR015813">
    <property type="entry name" value="Pyrv/PenolPyrv_kinase-like_dom"/>
</dbReference>
<evidence type="ECO:0000256" key="1">
    <source>
        <dbReference type="ARBA" id="ARBA00001946"/>
    </source>
</evidence>
<keyword evidence="6" id="KW-0456">Lyase</keyword>
<evidence type="ECO:0000313" key="7">
    <source>
        <dbReference type="Proteomes" id="UP001162881"/>
    </source>
</evidence>
<dbReference type="Proteomes" id="UP001162881">
    <property type="component" value="Unassembled WGS sequence"/>
</dbReference>
<dbReference type="InterPro" id="IPR040442">
    <property type="entry name" value="Pyrv_kinase-like_dom_sf"/>
</dbReference>
<comment type="caution">
    <text evidence="6">The sequence shown here is derived from an EMBL/GenBank/DDBJ whole genome shotgun (WGS) entry which is preliminary data.</text>
</comment>
<evidence type="ECO:0000259" key="5">
    <source>
        <dbReference type="Pfam" id="PF03328"/>
    </source>
</evidence>
<dbReference type="GO" id="GO:0016829">
    <property type="term" value="F:lyase activity"/>
    <property type="evidence" value="ECO:0007669"/>
    <property type="project" value="UniProtKB-KW"/>
</dbReference>
<dbReference type="InterPro" id="IPR005000">
    <property type="entry name" value="Aldolase/citrate-lyase_domain"/>
</dbReference>
<dbReference type="Pfam" id="PF03328">
    <property type="entry name" value="HpcH_HpaI"/>
    <property type="match status" value="1"/>
</dbReference>
<comment type="cofactor">
    <cofactor evidence="1">
        <name>Mg(2+)</name>
        <dbReference type="ChEBI" id="CHEBI:18420"/>
    </cofactor>
</comment>
<proteinExistence type="inferred from homology"/>
<organism evidence="6 7">
    <name type="scientific">Novosphingobium organovorum</name>
    <dbReference type="NCBI Taxonomy" id="2930092"/>
    <lineage>
        <taxon>Bacteria</taxon>
        <taxon>Pseudomonadati</taxon>
        <taxon>Pseudomonadota</taxon>
        <taxon>Alphaproteobacteria</taxon>
        <taxon>Sphingomonadales</taxon>
        <taxon>Sphingomonadaceae</taxon>
        <taxon>Novosphingobium</taxon>
    </lineage>
</organism>
<dbReference type="PIRSF" id="PIRSF015582">
    <property type="entry name" value="Cit_lyase_B"/>
    <property type="match status" value="1"/>
</dbReference>
<feature type="domain" description="HpcH/HpaI aldolase/citrate lyase" evidence="5">
    <location>
        <begin position="23"/>
        <end position="237"/>
    </location>
</feature>
<evidence type="ECO:0000256" key="3">
    <source>
        <dbReference type="ARBA" id="ARBA00022723"/>
    </source>
</evidence>
<reference evidence="6" key="1">
    <citation type="submission" date="2022-03" db="EMBL/GenBank/DDBJ databases">
        <title>Identification of a novel bacterium isolated from mangrove sediments.</title>
        <authorList>
            <person name="Pan X."/>
        </authorList>
    </citation>
    <scope>NUCLEOTIDE SEQUENCE</scope>
    <source>
        <strain evidence="6">B1949</strain>
    </source>
</reference>
<comment type="similarity">
    <text evidence="2">Belongs to the HpcH/HpaI aldolase family.</text>
</comment>
<sequence length="304" mass="32368">MPAPLPISTPISTPASTPIRPRRSALYLPASNPRAIEKARTLPCDIVVLDLEDAVAPEAKDEARAAAIGAIAQGGFGPREVAVRTNGIDTEWGAADLAALADSKADAVLVPKIGCTQDIGRYEEALERAPASLQLWAMIETCEAVFNLPALAAMARTTRLSLWIMGTNDLAKEMRAQLTPARTPFLPFLAQAVAAARLHGLTILDGVCNEFRDLDAFTAEARQGLEFGFDGKSLIHPAQIEACNAVFSPDAQTIAWARSVIAAFALPENQGKGAIRVEGKMTELLHRDQAEQILAVAQSIAELA</sequence>